<protein>
    <recommendedName>
        <fullName evidence="2">Nitroreductase domain-containing protein</fullName>
    </recommendedName>
</protein>
<feature type="transmembrane region" description="Helical" evidence="1">
    <location>
        <begin position="72"/>
        <end position="91"/>
    </location>
</feature>
<accession>X1JMP9</accession>
<dbReference type="Pfam" id="PF00881">
    <property type="entry name" value="Nitroreductase"/>
    <property type="match status" value="1"/>
</dbReference>
<feature type="domain" description="Nitroreductase" evidence="2">
    <location>
        <begin position="2"/>
        <end position="160"/>
    </location>
</feature>
<dbReference type="AlphaFoldDB" id="X1JMP9"/>
<gene>
    <name evidence="3" type="ORF">S03H2_41575</name>
</gene>
<dbReference type="CDD" id="cd02142">
    <property type="entry name" value="McbC_SagB-like_oxidoreductase"/>
    <property type="match status" value="1"/>
</dbReference>
<feature type="non-terminal residue" evidence="3">
    <location>
        <position position="1"/>
    </location>
</feature>
<dbReference type="PANTHER" id="PTHR43745:SF2">
    <property type="entry name" value="NITROREDUCTASE MJ1384-RELATED"/>
    <property type="match status" value="1"/>
</dbReference>
<dbReference type="InterPro" id="IPR020051">
    <property type="entry name" value="SagB-type_dehydrogenase"/>
</dbReference>
<evidence type="ECO:0000256" key="1">
    <source>
        <dbReference type="SAM" id="Phobius"/>
    </source>
</evidence>
<dbReference type="NCBIfam" id="TIGR03605">
    <property type="entry name" value="antibiot_sagB"/>
    <property type="match status" value="1"/>
</dbReference>
<keyword evidence="1" id="KW-0812">Transmembrane</keyword>
<sequence length="168" mass="18811">ALLWATQGVTAKYGGFLFRTAPSAGGLYPVETYLFLRAVEGLEPGIYHFRPHVFDLEFLKKGDYSRELTDAALGQMIVMGAQVTFIWSAVVERSRWKYRQRAYRYIYLDAGHIAQNLYLAAEALGLGVCAIGALFDDKVNSIIGVDGIEETVIYMATVGWSQRHESFD</sequence>
<dbReference type="InterPro" id="IPR000415">
    <property type="entry name" value="Nitroreductase-like"/>
</dbReference>
<name>X1JMP9_9ZZZZ</name>
<dbReference type="Gene3D" id="3.40.109.10">
    <property type="entry name" value="NADH Oxidase"/>
    <property type="match status" value="1"/>
</dbReference>
<evidence type="ECO:0000313" key="3">
    <source>
        <dbReference type="EMBL" id="GAH71053.1"/>
    </source>
</evidence>
<evidence type="ECO:0000259" key="2">
    <source>
        <dbReference type="Pfam" id="PF00881"/>
    </source>
</evidence>
<dbReference type="EMBL" id="BARU01025829">
    <property type="protein sequence ID" value="GAH71053.1"/>
    <property type="molecule type" value="Genomic_DNA"/>
</dbReference>
<dbReference type="PANTHER" id="PTHR43745">
    <property type="entry name" value="NITROREDUCTASE MJ1384-RELATED"/>
    <property type="match status" value="1"/>
</dbReference>
<proteinExistence type="predicted"/>
<dbReference type="InterPro" id="IPR052544">
    <property type="entry name" value="Bacteriocin_Proc_Enz"/>
</dbReference>
<keyword evidence="1" id="KW-1133">Transmembrane helix</keyword>
<comment type="caution">
    <text evidence="3">The sequence shown here is derived from an EMBL/GenBank/DDBJ whole genome shotgun (WGS) entry which is preliminary data.</text>
</comment>
<keyword evidence="1" id="KW-0472">Membrane</keyword>
<dbReference type="GO" id="GO:0016491">
    <property type="term" value="F:oxidoreductase activity"/>
    <property type="evidence" value="ECO:0007669"/>
    <property type="project" value="InterPro"/>
</dbReference>
<organism evidence="3">
    <name type="scientific">marine sediment metagenome</name>
    <dbReference type="NCBI Taxonomy" id="412755"/>
    <lineage>
        <taxon>unclassified sequences</taxon>
        <taxon>metagenomes</taxon>
        <taxon>ecological metagenomes</taxon>
    </lineage>
</organism>
<reference evidence="3" key="1">
    <citation type="journal article" date="2014" name="Front. Microbiol.">
        <title>High frequency of phylogenetically diverse reductive dehalogenase-homologous genes in deep subseafloor sedimentary metagenomes.</title>
        <authorList>
            <person name="Kawai M."/>
            <person name="Futagami T."/>
            <person name="Toyoda A."/>
            <person name="Takaki Y."/>
            <person name="Nishi S."/>
            <person name="Hori S."/>
            <person name="Arai W."/>
            <person name="Tsubouchi T."/>
            <person name="Morono Y."/>
            <person name="Uchiyama I."/>
            <person name="Ito T."/>
            <person name="Fujiyama A."/>
            <person name="Inagaki F."/>
            <person name="Takami H."/>
        </authorList>
    </citation>
    <scope>NUCLEOTIDE SEQUENCE</scope>
    <source>
        <strain evidence="3">Expedition CK06-06</strain>
    </source>
</reference>
<dbReference type="SUPFAM" id="SSF55469">
    <property type="entry name" value="FMN-dependent nitroreductase-like"/>
    <property type="match status" value="1"/>
</dbReference>
<dbReference type="InterPro" id="IPR029479">
    <property type="entry name" value="Nitroreductase"/>
</dbReference>